<name>A0A0N9SIX7_9CAUD</name>
<organism evidence="2 3">
    <name type="scientific">Escherichia phage SUSP2</name>
    <dbReference type="NCBI Taxonomy" id="1718669"/>
    <lineage>
        <taxon>Viruses</taxon>
        <taxon>Duplodnaviria</taxon>
        <taxon>Heunggongvirae</taxon>
        <taxon>Uroviricota</taxon>
        <taxon>Caudoviricetes</taxon>
        <taxon>Andersonviridae</taxon>
        <taxon>Ounavirinae</taxon>
        <taxon>Mooglevirus</taxon>
        <taxon>Mooglevirus susp2</taxon>
        <taxon>Suspvirus SUSP2</taxon>
    </lineage>
</organism>
<feature type="region of interest" description="Disordered" evidence="1">
    <location>
        <begin position="20"/>
        <end position="45"/>
    </location>
</feature>
<sequence length="45" mass="4850">MKHSKAFEKVFGDSLKATAGKSAAHYEAKRVRTGKTARKAAKKSA</sequence>
<accession>A0A0N9SIX7</accession>
<dbReference type="Proteomes" id="UP000202045">
    <property type="component" value="Segment"/>
</dbReference>
<evidence type="ECO:0000313" key="2">
    <source>
        <dbReference type="EMBL" id="ALH47083.1"/>
    </source>
</evidence>
<protein>
    <submittedName>
        <fullName evidence="2">Uncharacterized protein</fullName>
    </submittedName>
</protein>
<feature type="compositionally biased region" description="Basic residues" evidence="1">
    <location>
        <begin position="31"/>
        <end position="45"/>
    </location>
</feature>
<dbReference type="KEGG" id="vg:26637505"/>
<keyword evidence="3" id="KW-1185">Reference proteome</keyword>
<proteinExistence type="predicted"/>
<evidence type="ECO:0000256" key="1">
    <source>
        <dbReference type="SAM" id="MobiDB-lite"/>
    </source>
</evidence>
<dbReference type="RefSeq" id="YP_009210958.1">
    <property type="nucleotide sequence ID" value="NC_028935.2"/>
</dbReference>
<dbReference type="EMBL" id="KT454806">
    <property type="protein sequence ID" value="ALH47083.1"/>
    <property type="molecule type" value="Genomic_DNA"/>
</dbReference>
<reference evidence="2 3" key="1">
    <citation type="journal article" date="2017" name="MBio">
        <title>Novel 'Superspreader' Bacteriophages Promote Horizontal Gene Transfer by Transformation.</title>
        <authorList>
            <person name="Keen E.C."/>
            <person name="Bliskovsky V.V."/>
            <person name="Malagon F."/>
            <person name="Baker J.D."/>
            <person name="Prince J.S."/>
            <person name="Klaus J.S."/>
            <person name="Adhya S.L."/>
        </authorList>
    </citation>
    <scope>NUCLEOTIDE SEQUENCE [LARGE SCALE GENOMIC DNA]</scope>
</reference>
<dbReference type="GeneID" id="26637505"/>
<evidence type="ECO:0000313" key="3">
    <source>
        <dbReference type="Proteomes" id="UP000202045"/>
    </source>
</evidence>